<evidence type="ECO:0000259" key="1">
    <source>
        <dbReference type="SMART" id="SM00587"/>
    </source>
</evidence>
<organism evidence="2 3">
    <name type="scientific">Danaus chrysippus</name>
    <name type="common">African queen</name>
    <dbReference type="NCBI Taxonomy" id="151541"/>
    <lineage>
        <taxon>Eukaryota</taxon>
        <taxon>Metazoa</taxon>
        <taxon>Ecdysozoa</taxon>
        <taxon>Arthropoda</taxon>
        <taxon>Hexapoda</taxon>
        <taxon>Insecta</taxon>
        <taxon>Pterygota</taxon>
        <taxon>Neoptera</taxon>
        <taxon>Endopterygota</taxon>
        <taxon>Lepidoptera</taxon>
        <taxon>Glossata</taxon>
        <taxon>Ditrysia</taxon>
        <taxon>Papilionoidea</taxon>
        <taxon>Nymphalidae</taxon>
        <taxon>Danainae</taxon>
        <taxon>Danaini</taxon>
        <taxon>Danaina</taxon>
        <taxon>Danaus</taxon>
        <taxon>Anosia</taxon>
    </lineage>
</organism>
<name>A0A8J2QJD5_9NEOP</name>
<dbReference type="PANTHER" id="PTHR11012">
    <property type="entry name" value="PROTEIN KINASE-LIKE DOMAIN-CONTAINING"/>
    <property type="match status" value="1"/>
</dbReference>
<reference evidence="2" key="1">
    <citation type="submission" date="2021-09" db="EMBL/GenBank/DDBJ databases">
        <authorList>
            <person name="Martin H S."/>
        </authorList>
    </citation>
    <scope>NUCLEOTIDE SEQUENCE</scope>
</reference>
<feature type="domain" description="CHK kinase-like" evidence="1">
    <location>
        <begin position="121"/>
        <end position="305"/>
    </location>
</feature>
<dbReference type="InterPro" id="IPR015897">
    <property type="entry name" value="CHK_kinase-like"/>
</dbReference>
<evidence type="ECO:0000313" key="2">
    <source>
        <dbReference type="EMBL" id="CAG9564304.1"/>
    </source>
</evidence>
<dbReference type="SMART" id="SM00587">
    <property type="entry name" value="CHK"/>
    <property type="match status" value="1"/>
</dbReference>
<proteinExistence type="predicted"/>
<dbReference type="AlphaFoldDB" id="A0A8J2QJD5"/>
<dbReference type="Proteomes" id="UP000789524">
    <property type="component" value="Unassembled WGS sequence"/>
</dbReference>
<gene>
    <name evidence="2" type="ORF">DCHRY22_LOCUS5313</name>
</gene>
<dbReference type="InterPro" id="IPR004119">
    <property type="entry name" value="EcKL"/>
</dbReference>
<accession>A0A8J2QJD5</accession>
<evidence type="ECO:0000313" key="3">
    <source>
        <dbReference type="Proteomes" id="UP000789524"/>
    </source>
</evidence>
<dbReference type="InterPro" id="IPR011009">
    <property type="entry name" value="Kinase-like_dom_sf"/>
</dbReference>
<dbReference type="SUPFAM" id="SSF56112">
    <property type="entry name" value="Protein kinase-like (PK-like)"/>
    <property type="match status" value="1"/>
</dbReference>
<comment type="caution">
    <text evidence="2">The sequence shown here is derived from an EMBL/GenBank/DDBJ whole genome shotgun (WGS) entry which is preliminary data.</text>
</comment>
<dbReference type="PANTHER" id="PTHR11012:SF30">
    <property type="entry name" value="PROTEIN KINASE-LIKE DOMAIN-CONTAINING"/>
    <property type="match status" value="1"/>
</dbReference>
<dbReference type="Gene3D" id="3.90.1200.10">
    <property type="match status" value="1"/>
</dbReference>
<protein>
    <submittedName>
        <fullName evidence="2">(African queen) hypothetical protein</fullName>
    </submittedName>
</protein>
<dbReference type="Pfam" id="PF02958">
    <property type="entry name" value="EcKL"/>
    <property type="match status" value="1"/>
</dbReference>
<keyword evidence="3" id="KW-1185">Reference proteome</keyword>
<dbReference type="EMBL" id="CAKASE010000050">
    <property type="protein sequence ID" value="CAG9564304.1"/>
    <property type="molecule type" value="Genomic_DNA"/>
</dbReference>
<dbReference type="OrthoDB" id="191037at2759"/>
<sequence>MEKSKDILQKSLQNIANEQNYDNCQITIKDIASDGDNYTSYLYKVTLQSPGKKDLKLFAKVAALGQNIRILTPFFKKEHFFYNTLLRKYKELEDKNNVPIAHRLITPYFYGGSEELLKETLILEDLTAKGFTQYDRLKSINWDYASKSLENLAKFHALSIALSEDDPEYFQNIDILKLKTEYSTVADMIKSAINTTLPVIREENRAILKKYLESETQKMEKNPYDRICRRPVIIHGDHKPSNIMYRIVDGELEVITLDFQLISIGNPIVDILYVIYLGSDKKFRDQYFKPCLKHYYEELCKALKRLGVDPEKVYSKEDFDFEVKEILPLGLIQSICALPMVTLDKNEALALREDSTLDDLIVKPNALYIERINDVVDEFIEMGIIRK</sequence>